<sequence length="136" mass="14402">MKAKAVLLLSLMFALPVSAANVIIVSAKNGSGIDAEAVKRIYLGKMKAFPDGSKALPLTFEQGNDIRGAFNTGVLGKSESQYSAFWSKLVFTGQGTPPEEVSTQEEMLQLVADNPNTIGFVDESLANDSVTVVGSF</sequence>
<name>A0ABM5YK10_9ALTE</name>
<protein>
    <submittedName>
        <fullName evidence="2">Phosphate ABC transporter substrate-binding protein</fullName>
    </submittedName>
</protein>
<evidence type="ECO:0000256" key="1">
    <source>
        <dbReference type="SAM" id="SignalP"/>
    </source>
</evidence>
<dbReference type="Proteomes" id="UP000056750">
    <property type="component" value="Chromosome"/>
</dbReference>
<keyword evidence="3" id="KW-1185">Reference proteome</keyword>
<feature type="chain" id="PRO_5047079869" evidence="1">
    <location>
        <begin position="20"/>
        <end position="136"/>
    </location>
</feature>
<accession>A0ABM5YK10</accession>
<dbReference type="SUPFAM" id="SSF53850">
    <property type="entry name" value="Periplasmic binding protein-like II"/>
    <property type="match status" value="1"/>
</dbReference>
<reference evidence="2 3" key="1">
    <citation type="submission" date="2015-12" db="EMBL/GenBank/DDBJ databases">
        <title>Intraspecies pangenome expansion in the marine bacterium Alteromonas.</title>
        <authorList>
            <person name="Lopez-Perez M."/>
            <person name="Rodriguez-Valera F."/>
        </authorList>
    </citation>
    <scope>NUCLEOTIDE SEQUENCE [LARGE SCALE GENOMIC DNA]</scope>
    <source>
        <strain evidence="2 3">LMG 21861</strain>
    </source>
</reference>
<organism evidence="2 3">
    <name type="scientific">Alteromonas stellipolaris</name>
    <dbReference type="NCBI Taxonomy" id="233316"/>
    <lineage>
        <taxon>Bacteria</taxon>
        <taxon>Pseudomonadati</taxon>
        <taxon>Pseudomonadota</taxon>
        <taxon>Gammaproteobacteria</taxon>
        <taxon>Alteromonadales</taxon>
        <taxon>Alteromonadaceae</taxon>
        <taxon>Alteromonas/Salinimonas group</taxon>
        <taxon>Alteromonas</taxon>
    </lineage>
</organism>
<dbReference type="EMBL" id="CP013926">
    <property type="protein sequence ID" value="AMJ74812.1"/>
    <property type="molecule type" value="Genomic_DNA"/>
</dbReference>
<dbReference type="Gene3D" id="3.40.190.10">
    <property type="entry name" value="Periplasmic binding protein-like II"/>
    <property type="match status" value="1"/>
</dbReference>
<gene>
    <name evidence="2" type="ORF">AVL57_13080</name>
</gene>
<keyword evidence="1" id="KW-0732">Signal</keyword>
<dbReference type="RefSeq" id="WP_057791117.1">
    <property type="nucleotide sequence ID" value="NZ_CANLMS010000007.1"/>
</dbReference>
<proteinExistence type="predicted"/>
<evidence type="ECO:0000313" key="3">
    <source>
        <dbReference type="Proteomes" id="UP000056750"/>
    </source>
</evidence>
<feature type="signal peptide" evidence="1">
    <location>
        <begin position="1"/>
        <end position="19"/>
    </location>
</feature>
<evidence type="ECO:0000313" key="2">
    <source>
        <dbReference type="EMBL" id="AMJ74812.1"/>
    </source>
</evidence>
<dbReference type="GeneID" id="83258678"/>